<accession>A0ACC2UM49</accession>
<reference evidence="1" key="1">
    <citation type="submission" date="2022-04" db="EMBL/GenBank/DDBJ databases">
        <title>Genome of the entomopathogenic fungus Entomophthora muscae.</title>
        <authorList>
            <person name="Elya C."/>
            <person name="Lovett B.R."/>
            <person name="Lee E."/>
            <person name="Macias A.M."/>
            <person name="Hajek A.E."/>
            <person name="De Bivort B.L."/>
            <person name="Kasson M.T."/>
            <person name="De Fine Licht H.H."/>
            <person name="Stajich J.E."/>
        </authorList>
    </citation>
    <scope>NUCLEOTIDE SEQUENCE</scope>
    <source>
        <strain evidence="1">Berkeley</strain>
    </source>
</reference>
<evidence type="ECO:0000313" key="2">
    <source>
        <dbReference type="Proteomes" id="UP001165960"/>
    </source>
</evidence>
<dbReference type="Proteomes" id="UP001165960">
    <property type="component" value="Unassembled WGS sequence"/>
</dbReference>
<proteinExistence type="predicted"/>
<sequence>MIKSTLHEKIEALSITAPPETKEQQRHRLYCQSILLAIEATQLPSLETTYQSPPLLKLKLNCKLKPNSVLRQIACDVAQVSQQLQHAQTTVISLCRNLEITPQKPTQHQPLEPLSSSFISLCKDGAKWILSELKQASRIDLEALLGIVMCPPAIPLHTAAQFPAPWTHAQVVPSSLLAIHRPAILEVSGPLAWHKTPDWVFPLILELRTQGRLNQQLYDSLRHQACSHEGTWEASLRSWGSESLIALDASGLCDFAPSLNSIVCQAEASWALKPQLHLATLHQANNTIIPQTHKLHQEIKDILCERDKLLNTFDF</sequence>
<keyword evidence="2" id="KW-1185">Reference proteome</keyword>
<dbReference type="EMBL" id="QTSX02000175">
    <property type="protein sequence ID" value="KAJ9087935.1"/>
    <property type="molecule type" value="Genomic_DNA"/>
</dbReference>
<evidence type="ECO:0000313" key="1">
    <source>
        <dbReference type="EMBL" id="KAJ9087935.1"/>
    </source>
</evidence>
<name>A0ACC2UM49_9FUNG</name>
<gene>
    <name evidence="1" type="ORF">DSO57_1028050</name>
</gene>
<organism evidence="1 2">
    <name type="scientific">Entomophthora muscae</name>
    <dbReference type="NCBI Taxonomy" id="34485"/>
    <lineage>
        <taxon>Eukaryota</taxon>
        <taxon>Fungi</taxon>
        <taxon>Fungi incertae sedis</taxon>
        <taxon>Zoopagomycota</taxon>
        <taxon>Entomophthoromycotina</taxon>
        <taxon>Entomophthoromycetes</taxon>
        <taxon>Entomophthorales</taxon>
        <taxon>Entomophthoraceae</taxon>
        <taxon>Entomophthora</taxon>
    </lineage>
</organism>
<protein>
    <submittedName>
        <fullName evidence="1">Uncharacterized protein</fullName>
    </submittedName>
</protein>
<comment type="caution">
    <text evidence="1">The sequence shown here is derived from an EMBL/GenBank/DDBJ whole genome shotgun (WGS) entry which is preliminary data.</text>
</comment>